<protein>
    <submittedName>
        <fullName evidence="1">Uncharacterized protein</fullName>
    </submittedName>
</protein>
<reference evidence="1 2" key="1">
    <citation type="journal article" date="2011" name="Science">
        <title>The ecoresponsive genome of Daphnia pulex.</title>
        <authorList>
            <person name="Colbourne J.K."/>
            <person name="Pfrender M.E."/>
            <person name="Gilbert D."/>
            <person name="Thomas W.K."/>
            <person name="Tucker A."/>
            <person name="Oakley T.H."/>
            <person name="Tokishita S."/>
            <person name="Aerts A."/>
            <person name="Arnold G.J."/>
            <person name="Basu M.K."/>
            <person name="Bauer D.J."/>
            <person name="Caceres C.E."/>
            <person name="Carmel L."/>
            <person name="Casola C."/>
            <person name="Choi J.H."/>
            <person name="Detter J.C."/>
            <person name="Dong Q."/>
            <person name="Dusheyko S."/>
            <person name="Eads B.D."/>
            <person name="Frohlich T."/>
            <person name="Geiler-Samerotte K.A."/>
            <person name="Gerlach D."/>
            <person name="Hatcher P."/>
            <person name="Jogdeo S."/>
            <person name="Krijgsveld J."/>
            <person name="Kriventseva E.V."/>
            <person name="Kultz D."/>
            <person name="Laforsch C."/>
            <person name="Lindquist E."/>
            <person name="Lopez J."/>
            <person name="Manak J.R."/>
            <person name="Muller J."/>
            <person name="Pangilinan J."/>
            <person name="Patwardhan R.P."/>
            <person name="Pitluck S."/>
            <person name="Pritham E.J."/>
            <person name="Rechtsteiner A."/>
            <person name="Rho M."/>
            <person name="Rogozin I.B."/>
            <person name="Sakarya O."/>
            <person name="Salamov A."/>
            <person name="Schaack S."/>
            <person name="Shapiro H."/>
            <person name="Shiga Y."/>
            <person name="Skalitzky C."/>
            <person name="Smith Z."/>
            <person name="Souvorov A."/>
            <person name="Sung W."/>
            <person name="Tang Z."/>
            <person name="Tsuchiya D."/>
            <person name="Tu H."/>
            <person name="Vos H."/>
            <person name="Wang M."/>
            <person name="Wolf Y.I."/>
            <person name="Yamagata H."/>
            <person name="Yamada T."/>
            <person name="Ye Y."/>
            <person name="Shaw J.R."/>
            <person name="Andrews J."/>
            <person name="Crease T.J."/>
            <person name="Tang H."/>
            <person name="Lucas S.M."/>
            <person name="Robertson H.M."/>
            <person name="Bork P."/>
            <person name="Koonin E.V."/>
            <person name="Zdobnov E.M."/>
            <person name="Grigoriev I.V."/>
            <person name="Lynch M."/>
            <person name="Boore J.L."/>
        </authorList>
    </citation>
    <scope>NUCLEOTIDE SEQUENCE [LARGE SCALE GENOMIC DNA]</scope>
</reference>
<organism evidence="1 2">
    <name type="scientific">Daphnia pulex</name>
    <name type="common">Water flea</name>
    <dbReference type="NCBI Taxonomy" id="6669"/>
    <lineage>
        <taxon>Eukaryota</taxon>
        <taxon>Metazoa</taxon>
        <taxon>Ecdysozoa</taxon>
        <taxon>Arthropoda</taxon>
        <taxon>Crustacea</taxon>
        <taxon>Branchiopoda</taxon>
        <taxon>Diplostraca</taxon>
        <taxon>Cladocera</taxon>
        <taxon>Anomopoda</taxon>
        <taxon>Daphniidae</taxon>
        <taxon>Daphnia</taxon>
    </lineage>
</organism>
<accession>E9H1F2</accession>
<dbReference type="OrthoDB" id="10442282at2759"/>
<dbReference type="KEGG" id="dpx:DAPPUDRAFT_108792"/>
<dbReference type="InParanoid" id="E9H1F2"/>
<proteinExistence type="predicted"/>
<keyword evidence="2" id="KW-1185">Reference proteome</keyword>
<dbReference type="AlphaFoldDB" id="E9H1F2"/>
<gene>
    <name evidence="1" type="ORF">DAPPUDRAFT_108792</name>
</gene>
<evidence type="ECO:0000313" key="1">
    <source>
        <dbReference type="EMBL" id="EFX74509.1"/>
    </source>
</evidence>
<name>E9H1F2_DAPPU</name>
<evidence type="ECO:0000313" key="2">
    <source>
        <dbReference type="Proteomes" id="UP000000305"/>
    </source>
</evidence>
<dbReference type="Proteomes" id="UP000000305">
    <property type="component" value="Unassembled WGS sequence"/>
</dbReference>
<sequence length="174" mass="19662">MQESQLKVFMEQLSALTNCHASSAANPEHRILRINYVPSSWNDVLMVAALSLQSFHNLGFRPEMLPTSDYLDNRNPFDDTPDPDSEGAEATQAVNRISAWARLASRASPRCFGGHFDSLAGRRVGGHGRIAQTLTNRHFGLQRRRSGRQKWRLESLVDAHQLGAEFDEFGQRKW</sequence>
<dbReference type="EMBL" id="GL732583">
    <property type="protein sequence ID" value="EFX74509.1"/>
    <property type="molecule type" value="Genomic_DNA"/>
</dbReference>
<dbReference type="HOGENOM" id="CLU_1541693_0_0_1"/>